<dbReference type="RefSeq" id="WP_003082094.1">
    <property type="nucleotide sequence ID" value="NZ_AEUW02000001.1"/>
</dbReference>
<dbReference type="Gene3D" id="3.30.1130.10">
    <property type="match status" value="1"/>
</dbReference>
<evidence type="ECO:0000313" key="10">
    <source>
        <dbReference type="Proteomes" id="UP000003573"/>
    </source>
</evidence>
<dbReference type="CDD" id="cd00534">
    <property type="entry name" value="DHNA_DHNTPE"/>
    <property type="match status" value="1"/>
</dbReference>
<protein>
    <recommendedName>
        <fullName evidence="7">7,8-dihydroneopterin aldolase</fullName>
        <ecNumber evidence="7">4.1.2.25</ecNumber>
    </recommendedName>
</protein>
<comment type="catalytic activity">
    <reaction evidence="1 7">
        <text>7,8-dihydroneopterin = 6-hydroxymethyl-7,8-dihydropterin + glycolaldehyde</text>
        <dbReference type="Rhea" id="RHEA:10540"/>
        <dbReference type="ChEBI" id="CHEBI:17001"/>
        <dbReference type="ChEBI" id="CHEBI:17071"/>
        <dbReference type="ChEBI" id="CHEBI:44841"/>
        <dbReference type="EC" id="4.1.2.25"/>
    </reaction>
</comment>
<keyword evidence="4 7" id="KW-0289">Folate biosynthesis</keyword>
<comment type="caution">
    <text evidence="9">The sequence shown here is derived from an EMBL/GenBank/DDBJ whole genome shotgun (WGS) entry which is preliminary data.</text>
</comment>
<dbReference type="EC" id="4.1.2.25" evidence="7"/>
<dbReference type="NCBIfam" id="TIGR00526">
    <property type="entry name" value="folB_dom"/>
    <property type="match status" value="1"/>
</dbReference>
<comment type="similarity">
    <text evidence="3 7">Belongs to the DHNA family.</text>
</comment>
<dbReference type="GO" id="GO:0005737">
    <property type="term" value="C:cytoplasm"/>
    <property type="evidence" value="ECO:0007669"/>
    <property type="project" value="TreeGrafter"/>
</dbReference>
<evidence type="ECO:0000256" key="5">
    <source>
        <dbReference type="ARBA" id="ARBA00023239"/>
    </source>
</evidence>
<accession>G5JU66</accession>
<dbReference type="OrthoDB" id="9803748at2"/>
<dbReference type="SUPFAM" id="SSF55620">
    <property type="entry name" value="Tetrahydrobiopterin biosynthesis enzymes-like"/>
    <property type="match status" value="1"/>
</dbReference>
<dbReference type="PANTHER" id="PTHR42844:SF1">
    <property type="entry name" value="DIHYDRONEOPTERIN ALDOLASE 1-RELATED"/>
    <property type="match status" value="1"/>
</dbReference>
<dbReference type="NCBIfam" id="TIGR00525">
    <property type="entry name" value="folB"/>
    <property type="match status" value="1"/>
</dbReference>
<evidence type="ECO:0000256" key="7">
    <source>
        <dbReference type="RuleBase" id="RU362079"/>
    </source>
</evidence>
<evidence type="ECO:0000256" key="2">
    <source>
        <dbReference type="ARBA" id="ARBA00005013"/>
    </source>
</evidence>
<keyword evidence="5 7" id="KW-0456">Lyase</keyword>
<dbReference type="SMART" id="SM00905">
    <property type="entry name" value="FolB"/>
    <property type="match status" value="1"/>
</dbReference>
<dbReference type="EMBL" id="AEUW02000001">
    <property type="protein sequence ID" value="EHJ53188.1"/>
    <property type="molecule type" value="Genomic_DNA"/>
</dbReference>
<dbReference type="UniPathway" id="UPA00077">
    <property type="reaction ID" value="UER00154"/>
</dbReference>
<dbReference type="GO" id="GO:0004150">
    <property type="term" value="F:dihydroneopterin aldolase activity"/>
    <property type="evidence" value="ECO:0007669"/>
    <property type="project" value="UniProtKB-UniRule"/>
</dbReference>
<comment type="pathway">
    <text evidence="2 7">Cofactor biosynthesis; tetrahydrofolate biosynthesis; 2-amino-4-hydroxy-6-hydroxymethyl-7,8-dihydropteridine diphosphate from 7,8-dihydroneopterin triphosphate: step 3/4.</text>
</comment>
<evidence type="ECO:0000256" key="6">
    <source>
        <dbReference type="ARBA" id="ARBA00037702"/>
    </source>
</evidence>
<reference evidence="9 10" key="1">
    <citation type="journal article" date="2014" name="Int. J. Syst. Evol. Microbiol.">
        <title>Phylogenomics and the dynamic genome evolution of the genus Streptococcus.</title>
        <authorList>
            <consortium name="The Broad Institute Genome Sequencing Platform"/>
            <person name="Richards V.P."/>
            <person name="Palmer S.R."/>
            <person name="Pavinski Bitar P.D."/>
            <person name="Qin X."/>
            <person name="Weinstock G.M."/>
            <person name="Highlander S.K."/>
            <person name="Town C.D."/>
            <person name="Burne R.A."/>
            <person name="Stanhope M.J."/>
        </authorList>
    </citation>
    <scope>NUCLEOTIDE SEQUENCE [LARGE SCALE GENOMIC DNA]</scope>
    <source>
        <strain evidence="9 10">NCTC 11558</strain>
    </source>
</reference>
<sequence length="120" mass="13681">MDKIILTGCRFYAYHGALAEEQILGQIFVIDAELFLDLTAASQTDNLEDTVHYGLVFKTIKKCVENNKFQLIEKLAGVICQDIFDHFRLVQSIKIKITKENPPIAGHYNTVGIELERKRP</sequence>
<evidence type="ECO:0000256" key="4">
    <source>
        <dbReference type="ARBA" id="ARBA00022909"/>
    </source>
</evidence>
<dbReference type="InterPro" id="IPR043133">
    <property type="entry name" value="GTP-CH-I_C/QueF"/>
</dbReference>
<feature type="domain" description="Dihydroneopterin aldolase/epimerase" evidence="8">
    <location>
        <begin position="4"/>
        <end position="117"/>
    </location>
</feature>
<evidence type="ECO:0000259" key="8">
    <source>
        <dbReference type="SMART" id="SM00905"/>
    </source>
</evidence>
<dbReference type="GO" id="GO:0046654">
    <property type="term" value="P:tetrahydrofolate biosynthetic process"/>
    <property type="evidence" value="ECO:0007669"/>
    <property type="project" value="UniProtKB-UniRule"/>
</dbReference>
<evidence type="ECO:0000256" key="3">
    <source>
        <dbReference type="ARBA" id="ARBA00005708"/>
    </source>
</evidence>
<dbReference type="PANTHER" id="PTHR42844">
    <property type="entry name" value="DIHYDRONEOPTERIN ALDOLASE 1-RELATED"/>
    <property type="match status" value="1"/>
</dbReference>
<dbReference type="STRING" id="764298.STRMA_0607"/>
<keyword evidence="10" id="KW-1185">Reference proteome</keyword>
<dbReference type="Proteomes" id="UP000003573">
    <property type="component" value="Unassembled WGS sequence"/>
</dbReference>
<dbReference type="InterPro" id="IPR006157">
    <property type="entry name" value="FolB_dom"/>
</dbReference>
<proteinExistence type="inferred from homology"/>
<dbReference type="InterPro" id="IPR006156">
    <property type="entry name" value="Dihydroneopterin_aldolase"/>
</dbReference>
<dbReference type="AlphaFoldDB" id="G5JU66"/>
<dbReference type="eggNOG" id="COG1539">
    <property type="taxonomic scope" value="Bacteria"/>
</dbReference>
<dbReference type="FunFam" id="3.30.1130.10:FF:000003">
    <property type="entry name" value="7,8-dihydroneopterin aldolase"/>
    <property type="match status" value="1"/>
</dbReference>
<organism evidence="9 10">
    <name type="scientific">Streptococcus macacae NCTC 11558</name>
    <dbReference type="NCBI Taxonomy" id="764298"/>
    <lineage>
        <taxon>Bacteria</taxon>
        <taxon>Bacillati</taxon>
        <taxon>Bacillota</taxon>
        <taxon>Bacilli</taxon>
        <taxon>Lactobacillales</taxon>
        <taxon>Streptococcaceae</taxon>
        <taxon>Streptococcus</taxon>
    </lineage>
</organism>
<gene>
    <name evidence="9" type="primary">folB</name>
    <name evidence="9" type="ORF">STRMA_0607</name>
</gene>
<dbReference type="Pfam" id="PF02152">
    <property type="entry name" value="FolB"/>
    <property type="match status" value="1"/>
</dbReference>
<evidence type="ECO:0000256" key="1">
    <source>
        <dbReference type="ARBA" id="ARBA00001353"/>
    </source>
</evidence>
<name>G5JU66_9STRE</name>
<evidence type="ECO:0000313" key="9">
    <source>
        <dbReference type="EMBL" id="EHJ53188.1"/>
    </source>
</evidence>
<comment type="function">
    <text evidence="6 7">Catalyzes the conversion of 7,8-dihydroneopterin to 6-hydroxymethyl-7,8-dihydropterin.</text>
</comment>
<dbReference type="GO" id="GO:0046656">
    <property type="term" value="P:folic acid biosynthetic process"/>
    <property type="evidence" value="ECO:0007669"/>
    <property type="project" value="UniProtKB-UniRule"/>
</dbReference>